<evidence type="ECO:0000313" key="2">
    <source>
        <dbReference type="Proteomes" id="UP000813463"/>
    </source>
</evidence>
<accession>A0A9R0J4T6</accession>
<feature type="region of interest" description="Disordered" evidence="1">
    <location>
        <begin position="317"/>
        <end position="356"/>
    </location>
</feature>
<proteinExistence type="predicted"/>
<feature type="compositionally biased region" description="Acidic residues" evidence="1">
    <location>
        <begin position="330"/>
        <end position="341"/>
    </location>
</feature>
<dbReference type="RefSeq" id="XP_021861239.1">
    <property type="nucleotide sequence ID" value="XM_022005547.1"/>
</dbReference>
<dbReference type="OrthoDB" id="2919534at2759"/>
<feature type="compositionally biased region" description="Basic and acidic residues" evidence="1">
    <location>
        <begin position="94"/>
        <end position="103"/>
    </location>
</feature>
<dbReference type="Proteomes" id="UP000813463">
    <property type="component" value="Chromosome 6"/>
</dbReference>
<reference evidence="2" key="1">
    <citation type="journal article" date="2021" name="Nat. Commun.">
        <title>Genomic analyses provide insights into spinach domestication and the genetic basis of agronomic traits.</title>
        <authorList>
            <person name="Cai X."/>
            <person name="Sun X."/>
            <person name="Xu C."/>
            <person name="Sun H."/>
            <person name="Wang X."/>
            <person name="Ge C."/>
            <person name="Zhang Z."/>
            <person name="Wang Q."/>
            <person name="Fei Z."/>
            <person name="Jiao C."/>
            <person name="Wang Q."/>
        </authorList>
    </citation>
    <scope>NUCLEOTIDE SEQUENCE [LARGE SCALE GENOMIC DNA]</scope>
    <source>
        <strain evidence="2">cv. Varoflay</strain>
    </source>
</reference>
<dbReference type="Gene3D" id="2.40.70.10">
    <property type="entry name" value="Acid Proteases"/>
    <property type="match status" value="1"/>
</dbReference>
<evidence type="ECO:0000313" key="3">
    <source>
        <dbReference type="RefSeq" id="XP_021861239.1"/>
    </source>
</evidence>
<dbReference type="PANTHER" id="PTHR33240:SF17">
    <property type="entry name" value="EUKARYOTIC PEPTIDE CHAIN RELEASE FACTOR GTP-BINDING SUBUNIT-LIKE"/>
    <property type="match status" value="1"/>
</dbReference>
<keyword evidence="2" id="KW-1185">Reference proteome</keyword>
<dbReference type="KEGG" id="soe:110800245"/>
<gene>
    <name evidence="3" type="primary">LOC110800245</name>
</gene>
<evidence type="ECO:0000256" key="1">
    <source>
        <dbReference type="SAM" id="MobiDB-lite"/>
    </source>
</evidence>
<organism evidence="2 3">
    <name type="scientific">Spinacia oleracea</name>
    <name type="common">Spinach</name>
    <dbReference type="NCBI Taxonomy" id="3562"/>
    <lineage>
        <taxon>Eukaryota</taxon>
        <taxon>Viridiplantae</taxon>
        <taxon>Streptophyta</taxon>
        <taxon>Embryophyta</taxon>
        <taxon>Tracheophyta</taxon>
        <taxon>Spermatophyta</taxon>
        <taxon>Magnoliopsida</taxon>
        <taxon>eudicotyledons</taxon>
        <taxon>Gunneridae</taxon>
        <taxon>Pentapetalae</taxon>
        <taxon>Caryophyllales</taxon>
        <taxon>Chenopodiaceae</taxon>
        <taxon>Chenopodioideae</taxon>
        <taxon>Anserineae</taxon>
        <taxon>Spinacia</taxon>
    </lineage>
</organism>
<dbReference type="InterPro" id="IPR021109">
    <property type="entry name" value="Peptidase_aspartic_dom_sf"/>
</dbReference>
<dbReference type="PANTHER" id="PTHR33240">
    <property type="entry name" value="OS08G0508500 PROTEIN"/>
    <property type="match status" value="1"/>
</dbReference>
<name>A0A9R0J4T6_SPIOL</name>
<sequence length="356" mass="40463">MQTADRKDAPKLQSKYETYTPLLETRSRIFSLNRADAGWEKPRRMIAPKRNPNKWCDFHDDHGHLTEECIQLKDNIEDLIRQGYLAKYLADHREEKKTKETPKARPQIQTKSNYRQYSDGKGPAVFLIHGGTKSTHQCKTHLRTLRHQVNFSVVADTLPEIPTMIFSAEDCVGVTYDHEDVLVVSIDIANHTVHRVLVEGGSSANILFRGAFDKLKLDPRQLAKVNFPVIGFNGSSVVPDGKITLPVTNGRRQTARNNLTEFLVFDVPTVYNVIVGRPLIHKVKGITSTYYQMMLYVSDIRVPKKLRGNQASARQCNYNAVKTRNHQGDDPEDDPAEDENEQDLKKEPDGTKRKSA</sequence>
<dbReference type="CDD" id="cd00303">
    <property type="entry name" value="retropepsin_like"/>
    <property type="match status" value="1"/>
</dbReference>
<protein>
    <recommendedName>
        <fullName evidence="4">Retrotransposon gag domain-containing protein</fullName>
    </recommendedName>
</protein>
<evidence type="ECO:0008006" key="4">
    <source>
        <dbReference type="Google" id="ProtNLM"/>
    </source>
</evidence>
<feature type="compositionally biased region" description="Basic and acidic residues" evidence="1">
    <location>
        <begin position="342"/>
        <end position="356"/>
    </location>
</feature>
<feature type="region of interest" description="Disordered" evidence="1">
    <location>
        <begin position="94"/>
        <end position="115"/>
    </location>
</feature>
<dbReference type="GeneID" id="110800245"/>
<reference evidence="3" key="2">
    <citation type="submission" date="2025-08" db="UniProtKB">
        <authorList>
            <consortium name="RefSeq"/>
        </authorList>
    </citation>
    <scope>IDENTIFICATION</scope>
    <source>
        <tissue evidence="3">Leaf</tissue>
    </source>
</reference>
<dbReference type="AlphaFoldDB" id="A0A9R0J4T6"/>